<protein>
    <submittedName>
        <fullName evidence="9">Grip</fullName>
    </submittedName>
</protein>
<dbReference type="EMBL" id="AZGY01000029">
    <property type="protein sequence ID" value="KZZ88466.1"/>
    <property type="molecule type" value="Genomic_DNA"/>
</dbReference>
<dbReference type="PROSITE" id="PS50913">
    <property type="entry name" value="GRIP"/>
    <property type="match status" value="1"/>
</dbReference>
<feature type="region of interest" description="Disordered" evidence="7">
    <location>
        <begin position="30"/>
        <end position="78"/>
    </location>
</feature>
<feature type="region of interest" description="Disordered" evidence="7">
    <location>
        <begin position="93"/>
        <end position="118"/>
    </location>
</feature>
<dbReference type="PANTHER" id="PTHR23157:SF25">
    <property type="entry name" value="GRIP AND COILED-COIL DOMAIN-CONTAINING PROTEIN 1"/>
    <property type="match status" value="1"/>
</dbReference>
<feature type="compositionally biased region" description="Polar residues" evidence="7">
    <location>
        <begin position="1190"/>
        <end position="1205"/>
    </location>
</feature>
<evidence type="ECO:0000256" key="4">
    <source>
        <dbReference type="ARBA" id="ARBA00023054"/>
    </source>
</evidence>
<keyword evidence="4 6" id="KW-0175">Coiled coil</keyword>
<feature type="region of interest" description="Disordered" evidence="7">
    <location>
        <begin position="135"/>
        <end position="165"/>
    </location>
</feature>
<evidence type="ECO:0000313" key="9">
    <source>
        <dbReference type="EMBL" id="KZZ88466.1"/>
    </source>
</evidence>
<sequence length="1291" mass="143194">MHRPTCTFILTVSAARQRIRGAIDRTIAEEQARQKTLDSETPSRSASTSSRRSDSNATGRRSRSKKASFDVTDPALPNTDPAVFEAAFVIDDSDEPSRSGTPGLPPQEKGELGTETTSVATQEGLAEKVEHNGTLNHKVNGGESVQSDNGAPHAPHAPTTDLSSDVKQRLRKLEKLEATYPGKSRWLRQLLRSYRVAHRRATAIEPFEKALRENTPLTSIGDPSALIEYLNQLKLRGDMVMEELKKVSADKDEMKRRYEEAEEKLKESHAATEATKTGVAPDSTAAEEPAKKQNHVESTSRKSTDVAPEKAKSPVASVIGMFSPKQKAQDQATLEPAAGEDFFSYDEEIPQLQAEAKSSKEEIQRLTGKVEDLKKELSVAKENSAGLAEHLEKTTQELSESRELAASSESLLSQLDERSRQVETLTGKLDAAQTRLRELQEQRDGDQTVHATKIGDIEAALARSDKKASDLDGEISRANVAKEISKKLVDDLSNQIEGLKKEKLESLARIEDLTKQLASAAPREPVAEPPSVSNGTASAPKGKKNKKKKGKAAGGSGAAAAVVEEVDNASQVEVASTPVQGQLEAQISQLRADVEAKDKEIEMLSKKRKTEDDLREEIETLQENLLHIGQDHVEAKQRIKALEEEKAKMEEDISELQGKLGSSDVNSTANATLQHSMDALQKEFDDLKDKTATLQSDLGASQQLAQTRFKDLTDLRDVLEKAQPELKSLRQEAAELKKTKEELSTKMREMKGLERKETELKRDAIKAQQLAMDREQEIKSLQEKLKVEATSRQKAEDGKRSAERDVRRAEAEKIELSAKAEKTERELQKTHDELEKLRPRVKELEEQMHKLRRDKAASQEEAEFKSQQYTNAQSLLTNMRDQAADMSVQLKEVQSQSESLEEELGEVQRLLQERTREGETMRRLLADVDERAESKVREMRARMDAAIEERERIEDESSTLARRKARECEELKSKIRELERDVKSLTNEKDDLEERQREWKRRRDELEAVETKASAETEEMRSTVSQLRTALDTCETQLRDGEKQRGELRRMLDDSRSRYEKTAKDLKSAQLKLTAAGASRRSSTESARSGSGSGGGGGGGGVGDVMYIRTILLQFLEQKDGKLRAQLIPVLAKLLKFDKQCNTLKSNEQAPRGARWHGTAAADVVLLGSRPWRARQRDDREPAAGPVCSSVPTRPNSTLNTQQKEPATEWSRRGCTNPVPLTATSGPGVVSVWSLRRPASVTRSNPDEALAGIPAARHAPNYKKVGLGPQPIDTCPSPPDRILPSSGQTGP</sequence>
<feature type="compositionally biased region" description="Basic and acidic residues" evidence="7">
    <location>
        <begin position="982"/>
        <end position="1021"/>
    </location>
</feature>
<organism evidence="9 10">
    <name type="scientific">Moelleriella libera RCEF 2490</name>
    <dbReference type="NCBI Taxonomy" id="1081109"/>
    <lineage>
        <taxon>Eukaryota</taxon>
        <taxon>Fungi</taxon>
        <taxon>Dikarya</taxon>
        <taxon>Ascomycota</taxon>
        <taxon>Pezizomycotina</taxon>
        <taxon>Sordariomycetes</taxon>
        <taxon>Hypocreomycetidae</taxon>
        <taxon>Hypocreales</taxon>
        <taxon>Clavicipitaceae</taxon>
        <taxon>Moelleriella</taxon>
    </lineage>
</organism>
<comment type="caution">
    <text evidence="9">The sequence shown here is derived from an EMBL/GenBank/DDBJ whole genome shotgun (WGS) entry which is preliminary data.</text>
</comment>
<feature type="domain" description="GRIP" evidence="8">
    <location>
        <begin position="1098"/>
        <end position="1148"/>
    </location>
</feature>
<feature type="region of interest" description="Disordered" evidence="7">
    <location>
        <begin position="737"/>
        <end position="758"/>
    </location>
</feature>
<feature type="region of interest" description="Disordered" evidence="7">
    <location>
        <begin position="1174"/>
        <end position="1223"/>
    </location>
</feature>
<dbReference type="GO" id="GO:0005794">
    <property type="term" value="C:Golgi apparatus"/>
    <property type="evidence" value="ECO:0007669"/>
    <property type="project" value="TreeGrafter"/>
</dbReference>
<feature type="compositionally biased region" description="Gly residues" evidence="7">
    <location>
        <begin position="1091"/>
        <end position="1100"/>
    </location>
</feature>
<feature type="compositionally biased region" description="Low complexity" evidence="7">
    <location>
        <begin position="1075"/>
        <end position="1090"/>
    </location>
</feature>
<evidence type="ECO:0000256" key="2">
    <source>
        <dbReference type="ARBA" id="ARBA00004496"/>
    </source>
</evidence>
<feature type="region of interest" description="Disordered" evidence="7">
    <location>
        <begin position="518"/>
        <end position="559"/>
    </location>
</feature>
<name>A0A167W6M5_9HYPO</name>
<feature type="compositionally biased region" description="Basic and acidic residues" evidence="7">
    <location>
        <begin position="848"/>
        <end position="864"/>
    </location>
</feature>
<feature type="region of interest" description="Disordered" evidence="7">
    <location>
        <begin position="382"/>
        <end position="426"/>
    </location>
</feature>
<feature type="region of interest" description="Disordered" evidence="7">
    <location>
        <begin position="250"/>
        <end position="336"/>
    </location>
</feature>
<reference evidence="9 10" key="1">
    <citation type="journal article" date="2016" name="Genome Biol. Evol.">
        <title>Divergent and convergent evolution of fungal pathogenicity.</title>
        <authorList>
            <person name="Shang Y."/>
            <person name="Xiao G."/>
            <person name="Zheng P."/>
            <person name="Cen K."/>
            <person name="Zhan S."/>
            <person name="Wang C."/>
        </authorList>
    </citation>
    <scope>NUCLEOTIDE SEQUENCE [LARGE SCALE GENOMIC DNA]</scope>
    <source>
        <strain evidence="9 10">RCEF 2490</strain>
    </source>
</reference>
<feature type="compositionally biased region" description="Basic and acidic residues" evidence="7">
    <location>
        <begin position="389"/>
        <end position="403"/>
    </location>
</feature>
<dbReference type="STRING" id="1081109.A0A167W6M5"/>
<evidence type="ECO:0000313" key="10">
    <source>
        <dbReference type="Proteomes" id="UP000078544"/>
    </source>
</evidence>
<feature type="compositionally biased region" description="Basic and acidic residues" evidence="7">
    <location>
        <begin position="1037"/>
        <end position="1067"/>
    </location>
</feature>
<evidence type="ECO:0000259" key="8">
    <source>
        <dbReference type="PROSITE" id="PS50913"/>
    </source>
</evidence>
<feature type="coiled-coil region" evidence="6">
    <location>
        <begin position="482"/>
        <end position="516"/>
    </location>
</feature>
<feature type="region of interest" description="Disordered" evidence="7">
    <location>
        <begin position="982"/>
        <end position="1023"/>
    </location>
</feature>
<dbReference type="PANTHER" id="PTHR23157">
    <property type="entry name" value="GRIP AND COILED-COIL DOMAIN-CONTAINING PROTEIN 1"/>
    <property type="match status" value="1"/>
</dbReference>
<dbReference type="InterPro" id="IPR051952">
    <property type="entry name" value="Golgi-autophagy_related"/>
</dbReference>
<feature type="compositionally biased region" description="Basic and acidic residues" evidence="7">
    <location>
        <begin position="250"/>
        <end position="270"/>
    </location>
</feature>
<proteinExistence type="predicted"/>
<evidence type="ECO:0000256" key="3">
    <source>
        <dbReference type="ARBA" id="ARBA00022490"/>
    </source>
</evidence>
<dbReference type="InterPro" id="IPR000237">
    <property type="entry name" value="GRIP_dom"/>
</dbReference>
<feature type="compositionally biased region" description="Basic and acidic residues" evidence="7">
    <location>
        <begin position="288"/>
        <end position="312"/>
    </location>
</feature>
<keyword evidence="10" id="KW-1185">Reference proteome</keyword>
<feature type="compositionally biased region" description="Basic residues" evidence="7">
    <location>
        <begin position="541"/>
        <end position="551"/>
    </location>
</feature>
<dbReference type="Pfam" id="PF01465">
    <property type="entry name" value="GRIP"/>
    <property type="match status" value="1"/>
</dbReference>
<feature type="region of interest" description="Disordered" evidence="7">
    <location>
        <begin position="786"/>
        <end position="841"/>
    </location>
</feature>
<dbReference type="OrthoDB" id="1926336at2759"/>
<feature type="region of interest" description="Disordered" evidence="7">
    <location>
        <begin position="1239"/>
        <end position="1291"/>
    </location>
</feature>
<keyword evidence="3" id="KW-0963">Cytoplasm</keyword>
<feature type="compositionally biased region" description="Low complexity" evidence="7">
    <location>
        <begin position="404"/>
        <end position="414"/>
    </location>
</feature>
<keyword evidence="5" id="KW-0472">Membrane</keyword>
<comment type="subcellular location">
    <subcellularLocation>
        <location evidence="2">Cytoplasm</location>
    </subcellularLocation>
    <subcellularLocation>
        <location evidence="1">Endomembrane system</location>
        <topology evidence="1">Peripheral membrane protein</topology>
    </subcellularLocation>
</comment>
<feature type="region of interest" description="Disordered" evidence="7">
    <location>
        <begin position="848"/>
        <end position="867"/>
    </location>
</feature>
<feature type="compositionally biased region" description="Polar residues" evidence="7">
    <location>
        <begin position="135"/>
        <end position="149"/>
    </location>
</feature>
<evidence type="ECO:0000256" key="1">
    <source>
        <dbReference type="ARBA" id="ARBA00004184"/>
    </source>
</evidence>
<evidence type="ECO:0000256" key="7">
    <source>
        <dbReference type="SAM" id="MobiDB-lite"/>
    </source>
</evidence>
<feature type="region of interest" description="Disordered" evidence="7">
    <location>
        <begin position="1035"/>
        <end position="1100"/>
    </location>
</feature>
<accession>A0A167W6M5</accession>
<evidence type="ECO:0000256" key="6">
    <source>
        <dbReference type="SAM" id="Coils"/>
    </source>
</evidence>
<dbReference type="Proteomes" id="UP000078544">
    <property type="component" value="Unassembled WGS sequence"/>
</dbReference>
<gene>
    <name evidence="9" type="ORF">AAL_08024</name>
</gene>
<evidence type="ECO:0000256" key="5">
    <source>
        <dbReference type="ARBA" id="ARBA00023136"/>
    </source>
</evidence>